<dbReference type="AlphaFoldDB" id="A0A9N8WMJ6"/>
<evidence type="ECO:0000313" key="3">
    <source>
        <dbReference type="Proteomes" id="UP000789375"/>
    </source>
</evidence>
<reference evidence="2" key="1">
    <citation type="submission" date="2021-06" db="EMBL/GenBank/DDBJ databases">
        <authorList>
            <person name="Kallberg Y."/>
            <person name="Tangrot J."/>
            <person name="Rosling A."/>
        </authorList>
    </citation>
    <scope>NUCLEOTIDE SEQUENCE</scope>
    <source>
        <strain evidence="2">87-6 pot B 2015</strain>
    </source>
</reference>
<evidence type="ECO:0000313" key="2">
    <source>
        <dbReference type="EMBL" id="CAG8490069.1"/>
    </source>
</evidence>
<protein>
    <submittedName>
        <fullName evidence="2">16129_t:CDS:1</fullName>
    </submittedName>
</protein>
<keyword evidence="1" id="KW-0472">Membrane</keyword>
<gene>
    <name evidence="2" type="ORF">FMOSSE_LOCUS3484</name>
</gene>
<accession>A0A9N8WMJ6</accession>
<dbReference type="Proteomes" id="UP000789375">
    <property type="component" value="Unassembled WGS sequence"/>
</dbReference>
<evidence type="ECO:0000256" key="1">
    <source>
        <dbReference type="SAM" id="Phobius"/>
    </source>
</evidence>
<proteinExistence type="predicted"/>
<keyword evidence="1" id="KW-0812">Transmembrane</keyword>
<keyword evidence="3" id="KW-1185">Reference proteome</keyword>
<organism evidence="2 3">
    <name type="scientific">Funneliformis mosseae</name>
    <name type="common">Endomycorrhizal fungus</name>
    <name type="synonym">Glomus mosseae</name>
    <dbReference type="NCBI Taxonomy" id="27381"/>
    <lineage>
        <taxon>Eukaryota</taxon>
        <taxon>Fungi</taxon>
        <taxon>Fungi incertae sedis</taxon>
        <taxon>Mucoromycota</taxon>
        <taxon>Glomeromycotina</taxon>
        <taxon>Glomeromycetes</taxon>
        <taxon>Glomerales</taxon>
        <taxon>Glomeraceae</taxon>
        <taxon>Funneliformis</taxon>
    </lineage>
</organism>
<feature type="transmembrane region" description="Helical" evidence="1">
    <location>
        <begin position="12"/>
        <end position="37"/>
    </location>
</feature>
<keyword evidence="1" id="KW-1133">Transmembrane helix</keyword>
<sequence>MYLPRNFFLNLSIYVITKTISNVMSSYISIFITVNLLTVEKVKVKSQDDIKDFLNVRKELDLEDKDINKLYDQRVMNNIFLTLKYKMLVNPLLSIPVRSAIKLLEFINKIQGNKRTSFSHTLYHICK</sequence>
<name>A0A9N8WMJ6_FUNMO</name>
<dbReference type="EMBL" id="CAJVPP010000524">
    <property type="protein sequence ID" value="CAG8490069.1"/>
    <property type="molecule type" value="Genomic_DNA"/>
</dbReference>
<comment type="caution">
    <text evidence="2">The sequence shown here is derived from an EMBL/GenBank/DDBJ whole genome shotgun (WGS) entry which is preliminary data.</text>
</comment>